<evidence type="ECO:0000313" key="2">
    <source>
        <dbReference type="EMBL" id="GIG53687.1"/>
    </source>
</evidence>
<keyword evidence="1" id="KW-1133">Transmembrane helix</keyword>
<dbReference type="PANTHER" id="PTHR34989:SF1">
    <property type="entry name" value="PROTEIN HDED"/>
    <property type="match status" value="1"/>
</dbReference>
<dbReference type="Pfam" id="PF03729">
    <property type="entry name" value="DUF308"/>
    <property type="match status" value="2"/>
</dbReference>
<feature type="transmembrane region" description="Helical" evidence="1">
    <location>
        <begin position="88"/>
        <end position="109"/>
    </location>
</feature>
<feature type="transmembrane region" description="Helical" evidence="1">
    <location>
        <begin position="56"/>
        <end position="76"/>
    </location>
</feature>
<dbReference type="AlphaFoldDB" id="A0A919Q1T9"/>
<evidence type="ECO:0000313" key="3">
    <source>
        <dbReference type="Proteomes" id="UP000652354"/>
    </source>
</evidence>
<feature type="transmembrane region" description="Helical" evidence="1">
    <location>
        <begin position="115"/>
        <end position="137"/>
    </location>
</feature>
<name>A0A919Q1T9_9MICO</name>
<accession>A0A919Q1T9</accession>
<organism evidence="2 3">
    <name type="scientific">Demequina activiva</name>
    <dbReference type="NCBI Taxonomy" id="1582364"/>
    <lineage>
        <taxon>Bacteria</taxon>
        <taxon>Bacillati</taxon>
        <taxon>Actinomycetota</taxon>
        <taxon>Actinomycetes</taxon>
        <taxon>Micrococcales</taxon>
        <taxon>Demequinaceae</taxon>
        <taxon>Demequina</taxon>
    </lineage>
</organism>
<keyword evidence="1" id="KW-0472">Membrane</keyword>
<dbReference type="PANTHER" id="PTHR34989">
    <property type="entry name" value="PROTEIN HDED"/>
    <property type="match status" value="1"/>
</dbReference>
<dbReference type="InterPro" id="IPR005325">
    <property type="entry name" value="DUF308_memb"/>
</dbReference>
<feature type="transmembrane region" description="Helical" evidence="1">
    <location>
        <begin position="149"/>
        <end position="168"/>
    </location>
</feature>
<dbReference type="InterPro" id="IPR052712">
    <property type="entry name" value="Acid_resist_chaperone_HdeD"/>
</dbReference>
<sequence length="208" mass="21214">MSSAQRNEFTIDGLAIDADKLGRQAISMARTMIGVLGAIAVVIGIALLVWPGATLVVLGALTGAFFVLTGVVRIAVGVFSREGGSGFRVLNIILGLFLLFGGVVVLKNLEAATEVLTIFIVILIGVGWIIEGIATLAQTGRASGSAWGYVRGAVAIIAGIVVIVVPVWSALALVILTGISLVIIGVAGLIQAFALGKDLPQGPTTIDA</sequence>
<evidence type="ECO:0008006" key="4">
    <source>
        <dbReference type="Google" id="ProtNLM"/>
    </source>
</evidence>
<dbReference type="RefSeq" id="WP_203653121.1">
    <property type="nucleotide sequence ID" value="NZ_BONR01000001.1"/>
</dbReference>
<evidence type="ECO:0000256" key="1">
    <source>
        <dbReference type="SAM" id="Phobius"/>
    </source>
</evidence>
<dbReference type="Proteomes" id="UP000652354">
    <property type="component" value="Unassembled WGS sequence"/>
</dbReference>
<dbReference type="GO" id="GO:0005886">
    <property type="term" value="C:plasma membrane"/>
    <property type="evidence" value="ECO:0007669"/>
    <property type="project" value="TreeGrafter"/>
</dbReference>
<gene>
    <name evidence="2" type="ORF">Dac01nite_04390</name>
</gene>
<feature type="transmembrane region" description="Helical" evidence="1">
    <location>
        <begin position="31"/>
        <end position="50"/>
    </location>
</feature>
<protein>
    <recommendedName>
        <fullName evidence="4">Acid-resistance membrane protein</fullName>
    </recommendedName>
</protein>
<keyword evidence="1" id="KW-0812">Transmembrane</keyword>
<comment type="caution">
    <text evidence="2">The sequence shown here is derived from an EMBL/GenBank/DDBJ whole genome shotgun (WGS) entry which is preliminary data.</text>
</comment>
<proteinExistence type="predicted"/>
<keyword evidence="3" id="KW-1185">Reference proteome</keyword>
<reference evidence="2" key="1">
    <citation type="submission" date="2021-01" db="EMBL/GenBank/DDBJ databases">
        <title>Whole genome shotgun sequence of Demequina activiva NBRC 110675.</title>
        <authorList>
            <person name="Komaki H."/>
            <person name="Tamura T."/>
        </authorList>
    </citation>
    <scope>NUCLEOTIDE SEQUENCE</scope>
    <source>
        <strain evidence="2">NBRC 110675</strain>
    </source>
</reference>
<dbReference type="EMBL" id="BONR01000001">
    <property type="protein sequence ID" value="GIG53687.1"/>
    <property type="molecule type" value="Genomic_DNA"/>
</dbReference>
<feature type="transmembrane region" description="Helical" evidence="1">
    <location>
        <begin position="174"/>
        <end position="195"/>
    </location>
</feature>